<evidence type="ECO:0000313" key="2">
    <source>
        <dbReference type="Proteomes" id="UP000190074"/>
    </source>
</evidence>
<proteinExistence type="predicted"/>
<protein>
    <submittedName>
        <fullName evidence="1">Uncharacterized protein</fullName>
    </submittedName>
</protein>
<sequence>MSGKLRPWHRPNQLLAVAGAPPIDPDDWSDINARAEAIADSLCETDELLANPNHLERAFGAETWNAFQRRLDVLGETPRDTSFLTGLVHAEDAARFEVVCQVVPLEINEVAQLSHYVRVAEHRMLGDSSPIRGCGALLSRHCEKGDHSKLWAYQRGLVIVVVALCGSCRELLRAGGPMDQVARPVSTVAWCEQGDPDDMDTAINRPNPLKDDWA</sequence>
<dbReference type="Proteomes" id="UP000190074">
    <property type="component" value="Unassembled WGS sequence"/>
</dbReference>
<gene>
    <name evidence="1" type="ORF">SAMEA2259716_01353</name>
</gene>
<accession>A0A1U3RSV2</accession>
<name>A0A1U3RSV2_9MYCO</name>
<dbReference type="AlphaFoldDB" id="A0A1U3RSV2"/>
<organism evidence="1 2">
    <name type="scientific">Mycobacteroides abscessus subsp. massiliense</name>
    <dbReference type="NCBI Taxonomy" id="1962118"/>
    <lineage>
        <taxon>Bacteria</taxon>
        <taxon>Bacillati</taxon>
        <taxon>Actinomycetota</taxon>
        <taxon>Actinomycetes</taxon>
        <taxon>Mycobacteriales</taxon>
        <taxon>Mycobacteriaceae</taxon>
        <taxon>Mycobacteroides</taxon>
        <taxon>Mycobacteroides abscessus</taxon>
    </lineage>
</organism>
<reference evidence="1 2" key="1">
    <citation type="submission" date="2016-11" db="EMBL/GenBank/DDBJ databases">
        <authorList>
            <consortium name="Pathogen Informatics"/>
        </authorList>
    </citation>
    <scope>NUCLEOTIDE SEQUENCE [LARGE SCALE GENOMIC DNA]</scope>
    <source>
        <strain evidence="1 2">911</strain>
    </source>
</reference>
<dbReference type="RefSeq" id="WP_005136850.1">
    <property type="nucleotide sequence ID" value="NZ_CP021122.1"/>
</dbReference>
<dbReference type="EMBL" id="FVGW01000002">
    <property type="protein sequence ID" value="SKL70479.1"/>
    <property type="molecule type" value="Genomic_DNA"/>
</dbReference>
<evidence type="ECO:0000313" key="1">
    <source>
        <dbReference type="EMBL" id="SKL70479.1"/>
    </source>
</evidence>